<comment type="caution">
    <text evidence="2">The sequence shown here is derived from an EMBL/GenBank/DDBJ whole genome shotgun (WGS) entry which is preliminary data.</text>
</comment>
<feature type="transmembrane region" description="Helical" evidence="1">
    <location>
        <begin position="166"/>
        <end position="188"/>
    </location>
</feature>
<evidence type="ECO:0000313" key="3">
    <source>
        <dbReference type="Proteomes" id="UP001500298"/>
    </source>
</evidence>
<dbReference type="RefSeq" id="WP_345372107.1">
    <property type="nucleotide sequence ID" value="NZ_BAABJX010000036.1"/>
</dbReference>
<feature type="transmembrane region" description="Helical" evidence="1">
    <location>
        <begin position="45"/>
        <end position="67"/>
    </location>
</feature>
<evidence type="ECO:0000256" key="1">
    <source>
        <dbReference type="SAM" id="Phobius"/>
    </source>
</evidence>
<feature type="transmembrane region" description="Helical" evidence="1">
    <location>
        <begin position="129"/>
        <end position="154"/>
    </location>
</feature>
<reference evidence="3" key="1">
    <citation type="journal article" date="2019" name="Int. J. Syst. Evol. Microbiol.">
        <title>The Global Catalogue of Microorganisms (GCM) 10K type strain sequencing project: providing services to taxonomists for standard genome sequencing and annotation.</title>
        <authorList>
            <consortium name="The Broad Institute Genomics Platform"/>
            <consortium name="The Broad Institute Genome Sequencing Center for Infectious Disease"/>
            <person name="Wu L."/>
            <person name="Ma J."/>
        </authorList>
    </citation>
    <scope>NUCLEOTIDE SEQUENCE [LARGE SCALE GENOMIC DNA]</scope>
    <source>
        <strain evidence="3">JCM 18326</strain>
    </source>
</reference>
<dbReference type="Proteomes" id="UP001500298">
    <property type="component" value="Unassembled WGS sequence"/>
</dbReference>
<name>A0ABP9DCD4_9BACT</name>
<gene>
    <name evidence="2" type="ORF">GCM10023331_23910</name>
</gene>
<feature type="transmembrane region" description="Helical" evidence="1">
    <location>
        <begin position="79"/>
        <end position="100"/>
    </location>
</feature>
<keyword evidence="1" id="KW-0472">Membrane</keyword>
<protein>
    <submittedName>
        <fullName evidence="2">DUF420 domain-containing protein</fullName>
    </submittedName>
</protein>
<organism evidence="2 3">
    <name type="scientific">Algivirga pacifica</name>
    <dbReference type="NCBI Taxonomy" id="1162670"/>
    <lineage>
        <taxon>Bacteria</taxon>
        <taxon>Pseudomonadati</taxon>
        <taxon>Bacteroidota</taxon>
        <taxon>Cytophagia</taxon>
        <taxon>Cytophagales</taxon>
        <taxon>Flammeovirgaceae</taxon>
        <taxon>Algivirga</taxon>
    </lineage>
</organism>
<accession>A0ABP9DCD4</accession>
<sequence>MESTLEKKERLSMWVIGVLSVAIPVVVAILLFMPKENAEIGGFAILPHLNALINTGSAVCLIAGFIAIKKGQKDWHQTFMVSAFILGSLFLVSYVLFHFFGPQTKYGDLNGDLLVSAEELAALAIPRGVYLVILLSHILLSASVVPLVLLAMYYAWTSNWPKHKKIVKWTWPIWTYVAISGVVVYLMISPFYQF</sequence>
<proteinExistence type="predicted"/>
<keyword evidence="1" id="KW-0812">Transmembrane</keyword>
<dbReference type="EMBL" id="BAABJX010000036">
    <property type="protein sequence ID" value="GAA4837980.1"/>
    <property type="molecule type" value="Genomic_DNA"/>
</dbReference>
<dbReference type="PANTHER" id="PTHR37692">
    <property type="entry name" value="HYPOTHETICAL MEMBRANE SPANNING PROTEIN"/>
    <property type="match status" value="1"/>
</dbReference>
<evidence type="ECO:0000313" key="2">
    <source>
        <dbReference type="EMBL" id="GAA4837980.1"/>
    </source>
</evidence>
<feature type="transmembrane region" description="Helical" evidence="1">
    <location>
        <begin position="12"/>
        <end position="33"/>
    </location>
</feature>
<keyword evidence="1" id="KW-1133">Transmembrane helix</keyword>
<dbReference type="InterPro" id="IPR007352">
    <property type="entry name" value="DUF420"/>
</dbReference>
<keyword evidence="3" id="KW-1185">Reference proteome</keyword>
<dbReference type="Pfam" id="PF04238">
    <property type="entry name" value="DUF420"/>
    <property type="match status" value="1"/>
</dbReference>
<dbReference type="PANTHER" id="PTHR37692:SF1">
    <property type="entry name" value="DUF420 DOMAIN-CONTAINING PROTEIN"/>
    <property type="match status" value="1"/>
</dbReference>